<name>A0AAW2TU60_SESRA</name>
<dbReference type="PANTHER" id="PTHR36778:SF1">
    <property type="entry name" value="CADMIUM-INDUCED PROTEIN AS8"/>
    <property type="match status" value="1"/>
</dbReference>
<dbReference type="InterPro" id="IPR037735">
    <property type="entry name" value="AS8-like"/>
</dbReference>
<reference evidence="2" key="2">
    <citation type="journal article" date="2024" name="Plant">
        <title>Genomic evolution and insights into agronomic trait innovations of Sesamum species.</title>
        <authorList>
            <person name="Miao H."/>
            <person name="Wang L."/>
            <person name="Qu L."/>
            <person name="Liu H."/>
            <person name="Sun Y."/>
            <person name="Le M."/>
            <person name="Wang Q."/>
            <person name="Wei S."/>
            <person name="Zheng Y."/>
            <person name="Lin W."/>
            <person name="Duan Y."/>
            <person name="Cao H."/>
            <person name="Xiong S."/>
            <person name="Wang X."/>
            <person name="Wei L."/>
            <person name="Li C."/>
            <person name="Ma Q."/>
            <person name="Ju M."/>
            <person name="Zhao R."/>
            <person name="Li G."/>
            <person name="Mu C."/>
            <person name="Tian Q."/>
            <person name="Mei H."/>
            <person name="Zhang T."/>
            <person name="Gao T."/>
            <person name="Zhang H."/>
        </authorList>
    </citation>
    <scope>NUCLEOTIDE SEQUENCE</scope>
    <source>
        <strain evidence="2">G02</strain>
    </source>
</reference>
<organism evidence="2">
    <name type="scientific">Sesamum radiatum</name>
    <name type="common">Black benniseed</name>
    <dbReference type="NCBI Taxonomy" id="300843"/>
    <lineage>
        <taxon>Eukaryota</taxon>
        <taxon>Viridiplantae</taxon>
        <taxon>Streptophyta</taxon>
        <taxon>Embryophyta</taxon>
        <taxon>Tracheophyta</taxon>
        <taxon>Spermatophyta</taxon>
        <taxon>Magnoliopsida</taxon>
        <taxon>eudicotyledons</taxon>
        <taxon>Gunneridae</taxon>
        <taxon>Pentapetalae</taxon>
        <taxon>asterids</taxon>
        <taxon>lamiids</taxon>
        <taxon>Lamiales</taxon>
        <taxon>Pedaliaceae</taxon>
        <taxon>Sesamum</taxon>
    </lineage>
</organism>
<protein>
    <submittedName>
        <fullName evidence="2">Cadmium-induced protein AS8</fullName>
    </submittedName>
</protein>
<feature type="transmembrane region" description="Helical" evidence="1">
    <location>
        <begin position="44"/>
        <end position="65"/>
    </location>
</feature>
<evidence type="ECO:0000313" key="2">
    <source>
        <dbReference type="EMBL" id="KAL0407989.1"/>
    </source>
</evidence>
<dbReference type="EMBL" id="JACGWJ010000007">
    <property type="protein sequence ID" value="KAL0407989.1"/>
    <property type="molecule type" value="Genomic_DNA"/>
</dbReference>
<feature type="transmembrane region" description="Helical" evidence="1">
    <location>
        <begin position="20"/>
        <end position="38"/>
    </location>
</feature>
<sequence length="207" mass="22468">MIIKSIFRRYERWNPVHPTYGAFWGIGVGIGCGVGWGPGFGPEVVGYVGAGCGAGFSVGITLLGFGIGLPANYLLEVPHSGIFQEIAVIFICSMPTANFVEDFRNICIFVLAFTVTRRGALDVARAGLLLGKRSRAGDGLGDIIPHMSDVEQSPCISYSCFKIGSWTENIVDLADVKSMLVSNTKHIRDRFQRVSGSFFPRVRGKTE</sequence>
<dbReference type="PROSITE" id="PS51257">
    <property type="entry name" value="PROKAR_LIPOPROTEIN"/>
    <property type="match status" value="1"/>
</dbReference>
<dbReference type="AlphaFoldDB" id="A0AAW2TU60"/>
<proteinExistence type="predicted"/>
<keyword evidence="1" id="KW-1133">Transmembrane helix</keyword>
<reference evidence="2" key="1">
    <citation type="submission" date="2020-06" db="EMBL/GenBank/DDBJ databases">
        <authorList>
            <person name="Li T."/>
            <person name="Hu X."/>
            <person name="Zhang T."/>
            <person name="Song X."/>
            <person name="Zhang H."/>
            <person name="Dai N."/>
            <person name="Sheng W."/>
            <person name="Hou X."/>
            <person name="Wei L."/>
        </authorList>
    </citation>
    <scope>NUCLEOTIDE SEQUENCE</scope>
    <source>
        <strain evidence="2">G02</strain>
        <tissue evidence="2">Leaf</tissue>
    </source>
</reference>
<keyword evidence="1" id="KW-0472">Membrane</keyword>
<keyword evidence="1" id="KW-0812">Transmembrane</keyword>
<accession>A0AAW2TU60</accession>
<evidence type="ECO:0000256" key="1">
    <source>
        <dbReference type="SAM" id="Phobius"/>
    </source>
</evidence>
<dbReference type="PANTHER" id="PTHR36778">
    <property type="entry name" value="CADMIUM-INDUCED PROTEIN AS8"/>
    <property type="match status" value="1"/>
</dbReference>
<gene>
    <name evidence="2" type="ORF">Sradi_1733300</name>
</gene>
<comment type="caution">
    <text evidence="2">The sequence shown here is derived from an EMBL/GenBank/DDBJ whole genome shotgun (WGS) entry which is preliminary data.</text>
</comment>